<dbReference type="Pfam" id="PF10545">
    <property type="entry name" value="MADF_DNA_bdg"/>
    <property type="match status" value="1"/>
</dbReference>
<dbReference type="InterPro" id="IPR006578">
    <property type="entry name" value="MADF-dom"/>
</dbReference>
<dbReference type="GO" id="GO:0005634">
    <property type="term" value="C:nucleus"/>
    <property type="evidence" value="ECO:0007669"/>
    <property type="project" value="TreeGrafter"/>
</dbReference>
<dbReference type="Proteomes" id="UP000691718">
    <property type="component" value="Unassembled WGS sequence"/>
</dbReference>
<evidence type="ECO:0000313" key="4">
    <source>
        <dbReference type="Proteomes" id="UP000691718"/>
    </source>
</evidence>
<evidence type="ECO:0000259" key="2">
    <source>
        <dbReference type="PROSITE" id="PS51029"/>
    </source>
</evidence>
<feature type="compositionally biased region" description="Basic and acidic residues" evidence="1">
    <location>
        <begin position="145"/>
        <end position="159"/>
    </location>
</feature>
<dbReference type="PROSITE" id="PS51029">
    <property type="entry name" value="MADF"/>
    <property type="match status" value="1"/>
</dbReference>
<dbReference type="EMBL" id="CAJQZP010000723">
    <property type="protein sequence ID" value="CAG4981296.1"/>
    <property type="molecule type" value="Genomic_DNA"/>
</dbReference>
<feature type="compositionally biased region" description="Basic and acidic residues" evidence="1">
    <location>
        <begin position="1"/>
        <end position="10"/>
    </location>
</feature>
<dbReference type="InterPro" id="IPR039353">
    <property type="entry name" value="TF_Adf1"/>
</dbReference>
<feature type="domain" description="MADF" evidence="2">
    <location>
        <begin position="38"/>
        <end position="140"/>
    </location>
</feature>
<dbReference type="OrthoDB" id="8118596at2759"/>
<sequence length="171" mass="19851">MQDEPTRARDFPTLGLGHSPTGATSHTRSLVANEKVEELIDEVQKRPALYKKDLKQYSDVNIKKKLWEEVCEVLISNWAELSVNERKEQGHEIQRKWNNLRTCFARELKAQKSVKSGQAASKRRPYVYFDRMLFLIPCMESRPTERSIENSESNQDIHHTRNGNGKLKNPT</sequence>
<dbReference type="GO" id="GO:0006357">
    <property type="term" value="P:regulation of transcription by RNA polymerase II"/>
    <property type="evidence" value="ECO:0007669"/>
    <property type="project" value="TreeGrafter"/>
</dbReference>
<dbReference type="PANTHER" id="PTHR12243:SF69">
    <property type="entry name" value="SI:CH73-59F11.3"/>
    <property type="match status" value="1"/>
</dbReference>
<feature type="region of interest" description="Disordered" evidence="1">
    <location>
        <begin position="1"/>
        <end position="28"/>
    </location>
</feature>
<accession>A0A8S3WVI2</accession>
<gene>
    <name evidence="3" type="ORF">PAPOLLO_LOCUS10229</name>
</gene>
<reference evidence="3" key="1">
    <citation type="submission" date="2021-04" db="EMBL/GenBank/DDBJ databases">
        <authorList>
            <person name="Tunstrom K."/>
        </authorList>
    </citation>
    <scope>NUCLEOTIDE SEQUENCE</scope>
</reference>
<keyword evidence="4" id="KW-1185">Reference proteome</keyword>
<protein>
    <submittedName>
        <fullName evidence="3">(apollo) hypothetical protein</fullName>
    </submittedName>
</protein>
<dbReference type="PANTHER" id="PTHR12243">
    <property type="entry name" value="MADF DOMAIN TRANSCRIPTION FACTOR"/>
    <property type="match status" value="1"/>
</dbReference>
<proteinExistence type="predicted"/>
<feature type="region of interest" description="Disordered" evidence="1">
    <location>
        <begin position="145"/>
        <end position="171"/>
    </location>
</feature>
<dbReference type="GO" id="GO:0005667">
    <property type="term" value="C:transcription regulator complex"/>
    <property type="evidence" value="ECO:0007669"/>
    <property type="project" value="TreeGrafter"/>
</dbReference>
<evidence type="ECO:0000313" key="3">
    <source>
        <dbReference type="EMBL" id="CAG4981296.1"/>
    </source>
</evidence>
<dbReference type="AlphaFoldDB" id="A0A8S3WVI2"/>
<dbReference type="SMART" id="SM00595">
    <property type="entry name" value="MADF"/>
    <property type="match status" value="1"/>
</dbReference>
<organism evidence="3 4">
    <name type="scientific">Parnassius apollo</name>
    <name type="common">Apollo butterfly</name>
    <name type="synonym">Papilio apollo</name>
    <dbReference type="NCBI Taxonomy" id="110799"/>
    <lineage>
        <taxon>Eukaryota</taxon>
        <taxon>Metazoa</taxon>
        <taxon>Ecdysozoa</taxon>
        <taxon>Arthropoda</taxon>
        <taxon>Hexapoda</taxon>
        <taxon>Insecta</taxon>
        <taxon>Pterygota</taxon>
        <taxon>Neoptera</taxon>
        <taxon>Endopterygota</taxon>
        <taxon>Lepidoptera</taxon>
        <taxon>Glossata</taxon>
        <taxon>Ditrysia</taxon>
        <taxon>Papilionoidea</taxon>
        <taxon>Papilionidae</taxon>
        <taxon>Parnassiinae</taxon>
        <taxon>Parnassini</taxon>
        <taxon>Parnassius</taxon>
        <taxon>Parnassius</taxon>
    </lineage>
</organism>
<evidence type="ECO:0000256" key="1">
    <source>
        <dbReference type="SAM" id="MobiDB-lite"/>
    </source>
</evidence>
<comment type="caution">
    <text evidence="3">The sequence shown here is derived from an EMBL/GenBank/DDBJ whole genome shotgun (WGS) entry which is preliminary data.</text>
</comment>
<name>A0A8S3WVI2_PARAO</name>